<dbReference type="CDD" id="cd04869">
    <property type="entry name" value="ACT_GcvR_2"/>
    <property type="match status" value="1"/>
</dbReference>
<dbReference type="GO" id="GO:0006355">
    <property type="term" value="P:regulation of DNA-templated transcription"/>
    <property type="evidence" value="ECO:0007669"/>
    <property type="project" value="InterPro"/>
</dbReference>
<dbReference type="STRING" id="1193182.BN11_390009"/>
<dbReference type="InterPro" id="IPR016867">
    <property type="entry name" value="GcvR"/>
</dbReference>
<evidence type="ECO:0000313" key="2">
    <source>
        <dbReference type="EMBL" id="CCH74129.1"/>
    </source>
</evidence>
<protein>
    <recommendedName>
        <fullName evidence="1">ACT domain-containing protein</fullName>
    </recommendedName>
</protein>
<feature type="domain" description="ACT" evidence="1">
    <location>
        <begin position="92"/>
        <end position="172"/>
    </location>
</feature>
<reference evidence="2 3" key="1">
    <citation type="journal article" date="2013" name="ISME J.">
        <title>A metabolic model for members of the genus Tetrasphaera involved in enhanced biological phosphorus removal.</title>
        <authorList>
            <person name="Kristiansen R."/>
            <person name="Nguyen H.T.T."/>
            <person name="Saunders A.M."/>
            <person name="Nielsen J.L."/>
            <person name="Wimmer R."/>
            <person name="Le V.Q."/>
            <person name="McIlroy S.J."/>
            <person name="Petrovski S."/>
            <person name="Seviour R.J."/>
            <person name="Calteau A."/>
            <person name="Nielsen K.L."/>
            <person name="Nielsen P.H."/>
        </authorList>
    </citation>
    <scope>NUCLEOTIDE SEQUENCE [LARGE SCALE GENOMIC DNA]</scope>
    <source>
        <strain evidence="2 3">Ben110</strain>
    </source>
</reference>
<evidence type="ECO:0000259" key="1">
    <source>
        <dbReference type="PROSITE" id="PS51671"/>
    </source>
</evidence>
<dbReference type="Gene3D" id="3.30.70.260">
    <property type="match status" value="2"/>
</dbReference>
<organism evidence="2 3">
    <name type="scientific">Nostocoides australiense Ben110</name>
    <dbReference type="NCBI Taxonomy" id="1193182"/>
    <lineage>
        <taxon>Bacteria</taxon>
        <taxon>Bacillati</taxon>
        <taxon>Actinomycetota</taxon>
        <taxon>Actinomycetes</taxon>
        <taxon>Micrococcales</taxon>
        <taxon>Intrasporangiaceae</taxon>
        <taxon>Nostocoides</taxon>
    </lineage>
</organism>
<dbReference type="PROSITE" id="PS51671">
    <property type="entry name" value="ACT"/>
    <property type="match status" value="1"/>
</dbReference>
<dbReference type="AlphaFoldDB" id="W6K3Z6"/>
<gene>
    <name evidence="2" type="ORF">BN11_390009</name>
</gene>
<dbReference type="Pfam" id="PF01842">
    <property type="entry name" value="ACT"/>
    <property type="match status" value="1"/>
</dbReference>
<sequence length="172" mass="17800">MPVVHTLLLTVIGDDRAGLVKALADTVGEHGGNWERSRLAELAGKFAGIVEVSVPDEQADELRAALAGHAGLLEIDVHEGRAEEADAGPVVRLEVLGNDRPGIVREVSGALAAHGLSVDELSTETRDAPMAGGQLFEAKITAHAPPGTDLAAVRAALEALAQEIQVDVTVDA</sequence>
<dbReference type="SUPFAM" id="SSF55021">
    <property type="entry name" value="ACT-like"/>
    <property type="match status" value="2"/>
</dbReference>
<dbReference type="Pfam" id="PF13740">
    <property type="entry name" value="ACT_6"/>
    <property type="match status" value="1"/>
</dbReference>
<dbReference type="PIRSF" id="PIRSF028103">
    <property type="entry name" value="GcvR"/>
    <property type="match status" value="1"/>
</dbReference>
<name>W6K3Z6_9MICO</name>
<dbReference type="EMBL" id="CAJA01000323">
    <property type="protein sequence ID" value="CCH74129.1"/>
    <property type="molecule type" value="Genomic_DNA"/>
</dbReference>
<dbReference type="InterPro" id="IPR045865">
    <property type="entry name" value="ACT-like_dom_sf"/>
</dbReference>
<accession>W6K3Z6</accession>
<proteinExistence type="predicted"/>
<comment type="caution">
    <text evidence="2">The sequence shown here is derived from an EMBL/GenBank/DDBJ whole genome shotgun (WGS) entry which is preliminary data.</text>
</comment>
<dbReference type="PANTHER" id="PTHR34875">
    <property type="entry name" value="UPF0237 PROTEIN MJ1558"/>
    <property type="match status" value="1"/>
</dbReference>
<dbReference type="PANTHER" id="PTHR34875:SF6">
    <property type="entry name" value="UPF0237 PROTEIN MJ1558"/>
    <property type="match status" value="1"/>
</dbReference>
<dbReference type="RefSeq" id="WP_407667961.1">
    <property type="nucleotide sequence ID" value="NZ_HG764815.1"/>
</dbReference>
<keyword evidence="3" id="KW-1185">Reference proteome</keyword>
<dbReference type="InterPro" id="IPR050990">
    <property type="entry name" value="UPF0237/GcvR_regulator"/>
</dbReference>
<dbReference type="InterPro" id="IPR002912">
    <property type="entry name" value="ACT_dom"/>
</dbReference>
<evidence type="ECO:0000313" key="3">
    <source>
        <dbReference type="Proteomes" id="UP000035763"/>
    </source>
</evidence>
<dbReference type="Proteomes" id="UP000035763">
    <property type="component" value="Unassembled WGS sequence"/>
</dbReference>